<organism evidence="1 2">
    <name type="scientific">Kitasatospora herbaricolor</name>
    <dbReference type="NCBI Taxonomy" id="68217"/>
    <lineage>
        <taxon>Bacteria</taxon>
        <taxon>Bacillati</taxon>
        <taxon>Actinomycetota</taxon>
        <taxon>Actinomycetes</taxon>
        <taxon>Kitasatosporales</taxon>
        <taxon>Streptomycetaceae</taxon>
        <taxon>Kitasatospora</taxon>
    </lineage>
</organism>
<dbReference type="Proteomes" id="UP001432014">
    <property type="component" value="Chromosome"/>
</dbReference>
<reference evidence="1 2" key="1">
    <citation type="submission" date="2022-10" db="EMBL/GenBank/DDBJ databases">
        <title>The complete genomes of actinobacterial strains from the NBC collection.</title>
        <authorList>
            <person name="Joergensen T.S."/>
            <person name="Alvarez Arevalo M."/>
            <person name="Sterndorff E.B."/>
            <person name="Faurdal D."/>
            <person name="Vuksanovic O."/>
            <person name="Mourched A.-S."/>
            <person name="Charusanti P."/>
            <person name="Shaw S."/>
            <person name="Blin K."/>
            <person name="Weber T."/>
        </authorList>
    </citation>
    <scope>NUCLEOTIDE SEQUENCE [LARGE SCALE GENOMIC DNA]</scope>
    <source>
        <strain evidence="1 2">NBC_01247</strain>
    </source>
</reference>
<gene>
    <name evidence="1" type="ORF">OG469_01485</name>
</gene>
<accession>A0ABZ1W0H0</accession>
<proteinExistence type="predicted"/>
<evidence type="ECO:0000313" key="2">
    <source>
        <dbReference type="Proteomes" id="UP001432014"/>
    </source>
</evidence>
<evidence type="ECO:0000313" key="1">
    <source>
        <dbReference type="EMBL" id="WUS54291.1"/>
    </source>
</evidence>
<dbReference type="RefSeq" id="WP_329492903.1">
    <property type="nucleotide sequence ID" value="NZ_CP108460.1"/>
</dbReference>
<dbReference type="EMBL" id="CP108482">
    <property type="protein sequence ID" value="WUS54291.1"/>
    <property type="molecule type" value="Genomic_DNA"/>
</dbReference>
<name>A0ABZ1W0H0_9ACTN</name>
<keyword evidence="2" id="KW-1185">Reference proteome</keyword>
<sequence length="89" mass="9143">METSRPRALVPVAAHGGDLLAFGNGTGVHLWDGVSDAPVHSLLSAAPVLGIATLPAQETQNLYISGPVGTAALPLRQATHRPGTRDTAR</sequence>
<protein>
    <submittedName>
        <fullName evidence="1">Uncharacterized protein</fullName>
    </submittedName>
</protein>